<dbReference type="InterPro" id="IPR029058">
    <property type="entry name" value="AB_hydrolase_fold"/>
</dbReference>
<dbReference type="VEuPathDB" id="FungiDB:SCHCODRAFT_02630902"/>
<keyword evidence="5" id="KW-1185">Reference proteome</keyword>
<evidence type="ECO:0000256" key="1">
    <source>
        <dbReference type="ARBA" id="ARBA00022801"/>
    </source>
</evidence>
<evidence type="ECO:0000256" key="2">
    <source>
        <dbReference type="SAM" id="MobiDB-lite"/>
    </source>
</evidence>
<protein>
    <recommendedName>
        <fullName evidence="3">Serine hydrolase domain-containing protein</fullName>
    </recommendedName>
</protein>
<dbReference type="Proteomes" id="UP000007431">
    <property type="component" value="Unassembled WGS sequence"/>
</dbReference>
<dbReference type="InterPro" id="IPR050593">
    <property type="entry name" value="LovG"/>
</dbReference>
<evidence type="ECO:0000313" key="4">
    <source>
        <dbReference type="EMBL" id="EFI95354.1"/>
    </source>
</evidence>
<evidence type="ECO:0000259" key="3">
    <source>
        <dbReference type="Pfam" id="PF03959"/>
    </source>
</evidence>
<dbReference type="PANTHER" id="PTHR48070">
    <property type="entry name" value="ESTERASE OVCA2"/>
    <property type="match status" value="1"/>
</dbReference>
<dbReference type="HOGENOM" id="CLU_051938_2_1_1"/>
<dbReference type="STRING" id="578458.D8QA76"/>
<keyword evidence="1" id="KW-0378">Hydrolase</keyword>
<organism evidence="5">
    <name type="scientific">Schizophyllum commune (strain H4-8 / FGSC 9210)</name>
    <name type="common">Split gill fungus</name>
    <dbReference type="NCBI Taxonomy" id="578458"/>
    <lineage>
        <taxon>Eukaryota</taxon>
        <taxon>Fungi</taxon>
        <taxon>Dikarya</taxon>
        <taxon>Basidiomycota</taxon>
        <taxon>Agaricomycotina</taxon>
        <taxon>Agaricomycetes</taxon>
        <taxon>Agaricomycetidae</taxon>
        <taxon>Agaricales</taxon>
        <taxon>Schizophyllaceae</taxon>
        <taxon>Schizophyllum</taxon>
    </lineage>
</organism>
<dbReference type="AlphaFoldDB" id="D8QA76"/>
<feature type="domain" description="Serine hydrolase" evidence="3">
    <location>
        <begin position="2"/>
        <end position="226"/>
    </location>
</feature>
<feature type="region of interest" description="Disordered" evidence="2">
    <location>
        <begin position="239"/>
        <end position="259"/>
    </location>
</feature>
<dbReference type="SUPFAM" id="SSF53474">
    <property type="entry name" value="alpha/beta-Hydrolases"/>
    <property type="match status" value="1"/>
</dbReference>
<dbReference type="Gene3D" id="3.40.50.1820">
    <property type="entry name" value="alpha/beta hydrolase"/>
    <property type="match status" value="1"/>
</dbReference>
<dbReference type="EMBL" id="GL377308">
    <property type="protein sequence ID" value="EFI95354.1"/>
    <property type="molecule type" value="Genomic_DNA"/>
</dbReference>
<dbReference type="InterPro" id="IPR005645">
    <property type="entry name" value="FSH-like_dom"/>
</dbReference>
<accession>D8QA76</accession>
<dbReference type="PANTHER" id="PTHR48070:SF6">
    <property type="entry name" value="ESTERASE OVCA2"/>
    <property type="match status" value="1"/>
</dbReference>
<sequence length="259" mass="27638">MAPTRTVLALHGYCQSGAIFSKRIGALRKQCKDVEFVFVDAPLILEPADIAGSFPQNTATKVETLASVGAAEVATDASMVPRGWWKKDPTSDKAVGIENSIAVIKEVLQKRRFDGVLGFSQGAAFANLISALLERPETYPPFLVDGKPPHPPLEFCINVAGFKVRDPLFAETYGAGYSTPTLHVIGRNDVVVIPERSQTLVDVALNGRLELHDGGHFVPSKGPWRKFLESYMRLGPAAGLPSPSGSADSAPASGTATPI</sequence>
<gene>
    <name evidence="4" type="ORF">SCHCODRAFT_57628</name>
</gene>
<proteinExistence type="predicted"/>
<dbReference type="GO" id="GO:0005634">
    <property type="term" value="C:nucleus"/>
    <property type="evidence" value="ECO:0007669"/>
    <property type="project" value="TreeGrafter"/>
</dbReference>
<name>D8QA76_SCHCM</name>
<evidence type="ECO:0000313" key="5">
    <source>
        <dbReference type="Proteomes" id="UP000007431"/>
    </source>
</evidence>
<reference evidence="4 5" key="1">
    <citation type="journal article" date="2010" name="Nat. Biotechnol.">
        <title>Genome sequence of the model mushroom Schizophyllum commune.</title>
        <authorList>
            <person name="Ohm R.A."/>
            <person name="de Jong J.F."/>
            <person name="Lugones L.G."/>
            <person name="Aerts A."/>
            <person name="Kothe E."/>
            <person name="Stajich J.E."/>
            <person name="de Vries R.P."/>
            <person name="Record E."/>
            <person name="Levasseur A."/>
            <person name="Baker S.E."/>
            <person name="Bartholomew K.A."/>
            <person name="Coutinho P.M."/>
            <person name="Erdmann S."/>
            <person name="Fowler T.J."/>
            <person name="Gathman A.C."/>
            <person name="Lombard V."/>
            <person name="Henrissat B."/>
            <person name="Knabe N."/>
            <person name="Kuees U."/>
            <person name="Lilly W.W."/>
            <person name="Lindquist E."/>
            <person name="Lucas S."/>
            <person name="Magnuson J.K."/>
            <person name="Piumi F."/>
            <person name="Raudaskoski M."/>
            <person name="Salamov A."/>
            <person name="Schmutz J."/>
            <person name="Schwarze F.W.M.R."/>
            <person name="vanKuyk P.A."/>
            <person name="Horton J.S."/>
            <person name="Grigoriev I.V."/>
            <person name="Woesten H.A.B."/>
        </authorList>
    </citation>
    <scope>NUCLEOTIDE SEQUENCE [LARGE SCALE GENOMIC DNA]</scope>
    <source>
        <strain evidence="5">H4-8 / FGSC 9210</strain>
    </source>
</reference>
<dbReference type="OMA" id="EEPRGWW"/>
<dbReference type="GO" id="GO:0016787">
    <property type="term" value="F:hydrolase activity"/>
    <property type="evidence" value="ECO:0007669"/>
    <property type="project" value="UniProtKB-KW"/>
</dbReference>
<dbReference type="InParanoid" id="D8QA76"/>
<dbReference type="Pfam" id="PF03959">
    <property type="entry name" value="FSH1"/>
    <property type="match status" value="1"/>
</dbReference>
<dbReference type="eggNOG" id="KOG2551">
    <property type="taxonomic scope" value="Eukaryota"/>
</dbReference>
<dbReference type="GO" id="GO:0005737">
    <property type="term" value="C:cytoplasm"/>
    <property type="evidence" value="ECO:0007669"/>
    <property type="project" value="TreeGrafter"/>
</dbReference>